<reference evidence="1" key="1">
    <citation type="submission" date="2013-12" db="EMBL/GenBank/DDBJ databases">
        <title>A Varibaculum cambriense genome reconstructed from a premature infant gut community with otherwise low bacterial novelty that shifts toward anaerobic metabolism during the third week of life.</title>
        <authorList>
            <person name="Brown C.T."/>
            <person name="Sharon I."/>
            <person name="Thomas B.C."/>
            <person name="Castelle C.J."/>
            <person name="Morowitz M.J."/>
            <person name="Banfield J.F."/>
        </authorList>
    </citation>
    <scope>NUCLEOTIDE SEQUENCE</scope>
</reference>
<dbReference type="AlphaFoldDB" id="W1YBZ7"/>
<name>W1YBZ7_9ZZZZ</name>
<proteinExistence type="predicted"/>
<gene>
    <name evidence="1" type="ORF">Q604_UNBC06215G0001</name>
</gene>
<accession>W1YBZ7</accession>
<dbReference type="EMBL" id="AZMM01006215">
    <property type="protein sequence ID" value="ETJ39896.1"/>
    <property type="molecule type" value="Genomic_DNA"/>
</dbReference>
<comment type="caution">
    <text evidence="1">The sequence shown here is derived from an EMBL/GenBank/DDBJ whole genome shotgun (WGS) entry which is preliminary data.</text>
</comment>
<sequence>DIIFDFDEEDPHSTLEKIKAEMQKRYPDYTQFAIVDTDFSN</sequence>
<feature type="non-terminal residue" evidence="1">
    <location>
        <position position="1"/>
    </location>
</feature>
<organism evidence="1">
    <name type="scientific">human gut metagenome</name>
    <dbReference type="NCBI Taxonomy" id="408170"/>
    <lineage>
        <taxon>unclassified sequences</taxon>
        <taxon>metagenomes</taxon>
        <taxon>organismal metagenomes</taxon>
    </lineage>
</organism>
<protein>
    <submittedName>
        <fullName evidence="1">Cation diffusion facilitator family transporter</fullName>
    </submittedName>
</protein>
<evidence type="ECO:0000313" key="1">
    <source>
        <dbReference type="EMBL" id="ETJ39896.1"/>
    </source>
</evidence>